<name>A0A1H1ZPR5_9MICO</name>
<dbReference type="Proteomes" id="UP000199482">
    <property type="component" value="Chromosome I"/>
</dbReference>
<keyword evidence="1" id="KW-0732">Signal</keyword>
<evidence type="ECO:0000313" key="3">
    <source>
        <dbReference type="EMBL" id="SDT35775.1"/>
    </source>
</evidence>
<organism evidence="3 4">
    <name type="scientific">Agromyces flavus</name>
    <dbReference type="NCBI Taxonomy" id="589382"/>
    <lineage>
        <taxon>Bacteria</taxon>
        <taxon>Bacillati</taxon>
        <taxon>Actinomycetota</taxon>
        <taxon>Actinomycetes</taxon>
        <taxon>Micrococcales</taxon>
        <taxon>Microbacteriaceae</taxon>
        <taxon>Agromyces</taxon>
    </lineage>
</organism>
<evidence type="ECO:0000313" key="5">
    <source>
        <dbReference type="Proteomes" id="UP000893823"/>
    </source>
</evidence>
<accession>A0A1H1ZPR5</accession>
<gene>
    <name evidence="2" type="ORF">BCL57_001358</name>
    <name evidence="3" type="ORF">SAMN04489721_3283</name>
</gene>
<protein>
    <submittedName>
        <fullName evidence="3">Uncharacterized protein</fullName>
    </submittedName>
</protein>
<dbReference type="OrthoDB" id="4843839at2"/>
<sequence>MHARTIALSAAGLALAGTLGLATPATAAPNPVSPHASCVGQTFVPQAVGEPGAIAARIAEIKSFIPVSFGAVIGDFARWEDCSGD</sequence>
<feature type="signal peptide" evidence="1">
    <location>
        <begin position="1"/>
        <end position="27"/>
    </location>
</feature>
<feature type="chain" id="PRO_5009267938" evidence="1">
    <location>
        <begin position="28"/>
        <end position="85"/>
    </location>
</feature>
<dbReference type="AlphaFoldDB" id="A0A1H1ZPR5"/>
<dbReference type="EMBL" id="LT629755">
    <property type="protein sequence ID" value="SDT35775.1"/>
    <property type="molecule type" value="Genomic_DNA"/>
</dbReference>
<evidence type="ECO:0000313" key="2">
    <source>
        <dbReference type="EMBL" id="MCP2367204.1"/>
    </source>
</evidence>
<reference evidence="3" key="1">
    <citation type="submission" date="2016-10" db="EMBL/GenBank/DDBJ databases">
        <authorList>
            <person name="de Groot N.N."/>
        </authorList>
    </citation>
    <scope>NUCLEOTIDE SEQUENCE [LARGE SCALE GENOMIC DNA]</scope>
    <source>
        <strain evidence="3">CPCC 202695</strain>
    </source>
</reference>
<proteinExistence type="predicted"/>
<dbReference type="RefSeq" id="WP_092674793.1">
    <property type="nucleotide sequence ID" value="NZ_BMDN01000002.1"/>
</dbReference>
<reference evidence="2" key="3">
    <citation type="submission" date="2022-06" db="EMBL/GenBank/DDBJ databases">
        <title>Genomic Encyclopedia of Type Strains, Phase III (KMG-III): the genomes of soil and plant-associated and newly described type strains.</title>
        <authorList>
            <person name="Whitman W."/>
        </authorList>
    </citation>
    <scope>NUCLEOTIDE SEQUENCE</scope>
    <source>
        <strain evidence="2">CPCC 202695</strain>
    </source>
</reference>
<evidence type="ECO:0000313" key="4">
    <source>
        <dbReference type="Proteomes" id="UP000199482"/>
    </source>
</evidence>
<dbReference type="Proteomes" id="UP000893823">
    <property type="component" value="Unassembled WGS sequence"/>
</dbReference>
<evidence type="ECO:0000256" key="1">
    <source>
        <dbReference type="SAM" id="SignalP"/>
    </source>
</evidence>
<keyword evidence="5" id="KW-1185">Reference proteome</keyword>
<dbReference type="EMBL" id="SODL02000002">
    <property type="protein sequence ID" value="MCP2367204.1"/>
    <property type="molecule type" value="Genomic_DNA"/>
</dbReference>
<reference evidence="4" key="2">
    <citation type="submission" date="2016-10" db="EMBL/GenBank/DDBJ databases">
        <authorList>
            <person name="Varghese N."/>
            <person name="Submissions S."/>
        </authorList>
    </citation>
    <scope>NUCLEOTIDE SEQUENCE [LARGE SCALE GENOMIC DNA]</scope>
    <source>
        <strain evidence="4">CPCC 202695</strain>
    </source>
</reference>